<proteinExistence type="predicted"/>
<evidence type="ECO:0000313" key="3">
    <source>
        <dbReference type="Proteomes" id="UP000886595"/>
    </source>
</evidence>
<feature type="compositionally biased region" description="Polar residues" evidence="1">
    <location>
        <begin position="10"/>
        <end position="21"/>
    </location>
</feature>
<sequence>MDSLKETSHEANTTTDTSVSSDLRLAKRMKPTVSPTATTKYKGVVQQQNGHWGAQIYADHKRIWLELSNPLLKPLLLTIAHLSSSEASTLTRTGTSLGLKSRSRNRTFKKATQRKLC</sequence>
<accession>A0A8X7QIM1</accession>
<reference evidence="2 3" key="1">
    <citation type="submission" date="2020-02" db="EMBL/GenBank/DDBJ databases">
        <authorList>
            <person name="Ma Q."/>
            <person name="Huang Y."/>
            <person name="Song X."/>
            <person name="Pei D."/>
        </authorList>
    </citation>
    <scope>NUCLEOTIDE SEQUENCE [LARGE SCALE GENOMIC DNA]</scope>
    <source>
        <strain evidence="2">Sxm20200214</strain>
        <tissue evidence="2">Leaf</tissue>
    </source>
</reference>
<dbReference type="Proteomes" id="UP000886595">
    <property type="component" value="Unassembled WGS sequence"/>
</dbReference>
<dbReference type="OrthoDB" id="1567499at2759"/>
<feature type="region of interest" description="Disordered" evidence="1">
    <location>
        <begin position="1"/>
        <end position="34"/>
    </location>
</feature>
<protein>
    <submittedName>
        <fullName evidence="2">Uncharacterized protein</fullName>
    </submittedName>
</protein>
<evidence type="ECO:0000313" key="2">
    <source>
        <dbReference type="EMBL" id="KAG2270283.1"/>
    </source>
</evidence>
<keyword evidence="3" id="KW-1185">Reference proteome</keyword>
<organism evidence="2 3">
    <name type="scientific">Brassica carinata</name>
    <name type="common">Ethiopian mustard</name>
    <name type="synonym">Abyssinian cabbage</name>
    <dbReference type="NCBI Taxonomy" id="52824"/>
    <lineage>
        <taxon>Eukaryota</taxon>
        <taxon>Viridiplantae</taxon>
        <taxon>Streptophyta</taxon>
        <taxon>Embryophyta</taxon>
        <taxon>Tracheophyta</taxon>
        <taxon>Spermatophyta</taxon>
        <taxon>Magnoliopsida</taxon>
        <taxon>eudicotyledons</taxon>
        <taxon>Gunneridae</taxon>
        <taxon>Pentapetalae</taxon>
        <taxon>rosids</taxon>
        <taxon>malvids</taxon>
        <taxon>Brassicales</taxon>
        <taxon>Brassicaceae</taxon>
        <taxon>Brassiceae</taxon>
        <taxon>Brassica</taxon>
    </lineage>
</organism>
<name>A0A8X7QIM1_BRACI</name>
<feature type="compositionally biased region" description="Basic residues" evidence="1">
    <location>
        <begin position="101"/>
        <end position="112"/>
    </location>
</feature>
<dbReference type="AlphaFoldDB" id="A0A8X7QIM1"/>
<evidence type="ECO:0000256" key="1">
    <source>
        <dbReference type="SAM" id="MobiDB-lite"/>
    </source>
</evidence>
<dbReference type="EMBL" id="JAAMPC010000013">
    <property type="protein sequence ID" value="KAG2270283.1"/>
    <property type="molecule type" value="Genomic_DNA"/>
</dbReference>
<feature type="region of interest" description="Disordered" evidence="1">
    <location>
        <begin position="90"/>
        <end position="112"/>
    </location>
</feature>
<comment type="caution">
    <text evidence="2">The sequence shown here is derived from an EMBL/GenBank/DDBJ whole genome shotgun (WGS) entry which is preliminary data.</text>
</comment>
<gene>
    <name evidence="2" type="ORF">Bca52824_064838</name>
</gene>
<feature type="compositionally biased region" description="Low complexity" evidence="1">
    <location>
        <begin position="90"/>
        <end position="99"/>
    </location>
</feature>